<proteinExistence type="predicted"/>
<evidence type="ECO:0000313" key="2">
    <source>
        <dbReference type="EMBL" id="KFX41545.1"/>
    </source>
</evidence>
<feature type="compositionally biased region" description="Basic and acidic residues" evidence="1">
    <location>
        <begin position="25"/>
        <end position="36"/>
    </location>
</feature>
<feature type="region of interest" description="Disordered" evidence="1">
    <location>
        <begin position="1"/>
        <end position="36"/>
    </location>
</feature>
<dbReference type="PANTHER" id="PTHR33481:SF1">
    <property type="entry name" value="ENDONUCLEASE_EXONUCLEASE_PHOSPHATASE DOMAIN-CONTAINING PROTEIN-RELATED"/>
    <property type="match status" value="1"/>
</dbReference>
<reference evidence="2" key="2">
    <citation type="journal article" date="2014" name="PLoS Genet.">
        <title>Signature gene expression reveals novel clues to the molecular mechanisms of dimorphic transition in Penicillium marneffei.</title>
        <authorList>
            <person name="Yang E."/>
            <person name="Wang G."/>
            <person name="Cai J."/>
            <person name="Woo P.C."/>
            <person name="Lau S.K."/>
            <person name="Yuen K.-Y."/>
            <person name="Chow W.-N."/>
            <person name="Lin X."/>
        </authorList>
    </citation>
    <scope>NUCLEOTIDE SEQUENCE</scope>
    <source>
        <strain evidence="2">PM1</strain>
    </source>
</reference>
<reference key="1">
    <citation type="journal article" date="2014" name="PLoS Genet.">
        <title>Signature Gene Expression Reveals Novel Clues to the Molecular Mechanisms of Dimorphic Transition in Penicillium marneffei.</title>
        <authorList>
            <person name="Yang E."/>
            <person name="Wang G."/>
            <person name="Cai J."/>
            <person name="Woo P.C."/>
            <person name="Lau S.K."/>
            <person name="Yuen K.-Y."/>
            <person name="Chow W.-N."/>
            <person name="Lin X."/>
        </authorList>
    </citation>
    <scope>NUCLEOTIDE SEQUENCE [LARGE SCALE GENOMIC DNA]</scope>
    <source>
        <strain>PM1</strain>
    </source>
</reference>
<gene>
    <name evidence="2" type="ORF">GQ26_0580430</name>
</gene>
<dbReference type="AlphaFoldDB" id="A0A093UNR8"/>
<sequence length="198" mass="22513">MVDDRSDAASPARRRAGRAIPELEQQAREAAKEYHDAIRKQKKAHWEDFLADDANIWQASKYLKPSGSSFNEKIPPLAKGDGSTTKDKVEQAEELLATFFPPLPARIEDEGTQPQREPIHMPELTIEEIERKIFEAKPWKAPGEEGLPAMVWRQLWPVVKERVFCIFQRSLQDSELPSQWRNAKITAKEAGKGQLLTG</sequence>
<dbReference type="PANTHER" id="PTHR33481">
    <property type="entry name" value="REVERSE TRANSCRIPTASE"/>
    <property type="match status" value="1"/>
</dbReference>
<dbReference type="EMBL" id="JPOX01000058">
    <property type="protein sequence ID" value="KFX41545.1"/>
    <property type="molecule type" value="Genomic_DNA"/>
</dbReference>
<organism evidence="2">
    <name type="scientific">Talaromyces marneffei PM1</name>
    <dbReference type="NCBI Taxonomy" id="1077442"/>
    <lineage>
        <taxon>Eukaryota</taxon>
        <taxon>Fungi</taxon>
        <taxon>Dikarya</taxon>
        <taxon>Ascomycota</taxon>
        <taxon>Pezizomycotina</taxon>
        <taxon>Eurotiomycetes</taxon>
        <taxon>Eurotiomycetidae</taxon>
        <taxon>Eurotiales</taxon>
        <taxon>Trichocomaceae</taxon>
        <taxon>Talaromyces</taxon>
        <taxon>Talaromyces sect. Talaromyces</taxon>
    </lineage>
</organism>
<protein>
    <submittedName>
        <fullName evidence="2">Retrovirus-related Pol polyprotein from type-1 retrotransposable element R1</fullName>
    </submittedName>
</protein>
<comment type="caution">
    <text evidence="2">The sequence shown here is derived from an EMBL/GenBank/DDBJ whole genome shotgun (WGS) entry which is preliminary data.</text>
</comment>
<evidence type="ECO:0000256" key="1">
    <source>
        <dbReference type="SAM" id="MobiDB-lite"/>
    </source>
</evidence>
<accession>A0A093UNR8</accession>
<name>A0A093UNR8_TALMA</name>
<dbReference type="HOGENOM" id="CLU_117950_0_0_1"/>